<dbReference type="SUPFAM" id="SSF47598">
    <property type="entry name" value="Ribbon-helix-helix"/>
    <property type="match status" value="1"/>
</dbReference>
<comment type="caution">
    <text evidence="3">The sequence shown here is derived from an EMBL/GenBank/DDBJ whole genome shotgun (WGS) entry which is preliminary data.</text>
</comment>
<dbReference type="AlphaFoldDB" id="A0A9W6KG01"/>
<dbReference type="InterPro" id="IPR010985">
    <property type="entry name" value="Ribbon_hlx_hlx"/>
</dbReference>
<dbReference type="Pfam" id="PF08681">
    <property type="entry name" value="TacA1"/>
    <property type="match status" value="1"/>
</dbReference>
<evidence type="ECO:0000256" key="2">
    <source>
        <dbReference type="ARBA" id="ARBA00049988"/>
    </source>
</evidence>
<evidence type="ECO:0000256" key="1">
    <source>
        <dbReference type="ARBA" id="ARBA00022649"/>
    </source>
</evidence>
<accession>A0A9W6KG01</accession>
<dbReference type="EMBL" id="BSFP01000002">
    <property type="protein sequence ID" value="GLK98793.1"/>
    <property type="molecule type" value="Genomic_DNA"/>
</dbReference>
<dbReference type="PANTHER" id="PTHR35401">
    <property type="entry name" value="COPG FAMILY HELIX-TURN-HELIX PROTEIN-RELATED-RELATED"/>
    <property type="match status" value="1"/>
</dbReference>
<evidence type="ECO:0000313" key="4">
    <source>
        <dbReference type="Proteomes" id="UP001143480"/>
    </source>
</evidence>
<name>A0A9W6KG01_9ACTN</name>
<protein>
    <recommendedName>
        <fullName evidence="5">DUF1778 domain-containing protein</fullName>
    </recommendedName>
</protein>
<proteinExistence type="inferred from homology"/>
<evidence type="ECO:0008006" key="5">
    <source>
        <dbReference type="Google" id="ProtNLM"/>
    </source>
</evidence>
<reference evidence="3" key="1">
    <citation type="journal article" date="2014" name="Int. J. Syst. Evol. Microbiol.">
        <title>Complete genome sequence of Corynebacterium casei LMG S-19264T (=DSM 44701T), isolated from a smear-ripened cheese.</title>
        <authorList>
            <consortium name="US DOE Joint Genome Institute (JGI-PGF)"/>
            <person name="Walter F."/>
            <person name="Albersmeier A."/>
            <person name="Kalinowski J."/>
            <person name="Ruckert C."/>
        </authorList>
    </citation>
    <scope>NUCLEOTIDE SEQUENCE</scope>
    <source>
        <strain evidence="3">VKM Ac-1321</strain>
    </source>
</reference>
<evidence type="ECO:0000313" key="3">
    <source>
        <dbReference type="EMBL" id="GLK98793.1"/>
    </source>
</evidence>
<gene>
    <name evidence="3" type="ORF">GCM10017581_005340</name>
</gene>
<sequence length="94" mass="10370">MNPTPPRTTKSERIELRATPDEATRIALAAQLQHLSISAFVLQAAAAEADRVTARSEFTLMPADQFDELMASLDQPQEIPALARAAARRRAKER</sequence>
<dbReference type="Gene3D" id="1.20.5.780">
    <property type="entry name" value="Single helix bin"/>
    <property type="match status" value="1"/>
</dbReference>
<reference evidence="3" key="2">
    <citation type="submission" date="2023-01" db="EMBL/GenBank/DDBJ databases">
        <authorList>
            <person name="Sun Q."/>
            <person name="Evtushenko L."/>
        </authorList>
    </citation>
    <scope>NUCLEOTIDE SEQUENCE</scope>
    <source>
        <strain evidence="3">VKM Ac-1321</strain>
    </source>
</reference>
<dbReference type="GO" id="GO:0006355">
    <property type="term" value="P:regulation of DNA-templated transcription"/>
    <property type="evidence" value="ECO:0007669"/>
    <property type="project" value="InterPro"/>
</dbReference>
<organism evidence="3 4">
    <name type="scientific">Dactylosporangium matsuzakiense</name>
    <dbReference type="NCBI Taxonomy" id="53360"/>
    <lineage>
        <taxon>Bacteria</taxon>
        <taxon>Bacillati</taxon>
        <taxon>Actinomycetota</taxon>
        <taxon>Actinomycetes</taxon>
        <taxon>Micromonosporales</taxon>
        <taxon>Micromonosporaceae</taxon>
        <taxon>Dactylosporangium</taxon>
    </lineage>
</organism>
<dbReference type="InterPro" id="IPR014795">
    <property type="entry name" value="TacA_1-like"/>
</dbReference>
<comment type="similarity">
    <text evidence="2">Belongs to the TacA antitoxin family.</text>
</comment>
<keyword evidence="4" id="KW-1185">Reference proteome</keyword>
<dbReference type="Proteomes" id="UP001143480">
    <property type="component" value="Unassembled WGS sequence"/>
</dbReference>
<keyword evidence="1" id="KW-1277">Toxin-antitoxin system</keyword>
<dbReference type="RefSeq" id="WP_271188794.1">
    <property type="nucleotide sequence ID" value="NZ_BSFP01000002.1"/>
</dbReference>